<evidence type="ECO:0000313" key="3">
    <source>
        <dbReference type="Proteomes" id="UP000192356"/>
    </source>
</evidence>
<reference evidence="3 4" key="1">
    <citation type="journal article" date="2017" name="Environ. Microbiol.">
        <title>Decay of the glycolytic pathway and adaptation to intranuclear parasitism within Enterocytozoonidae microsporidia.</title>
        <authorList>
            <person name="Wiredu Boakye D."/>
            <person name="Jaroenlak P."/>
            <person name="Prachumwat A."/>
            <person name="Williams T.A."/>
            <person name="Bateman K.S."/>
            <person name="Itsathitphaisarn O."/>
            <person name="Sritunyalucksana K."/>
            <person name="Paszkiewicz K.H."/>
            <person name="Moore K.A."/>
            <person name="Stentiford G.D."/>
            <person name="Williams B.A."/>
        </authorList>
    </citation>
    <scope>NUCLEOTIDE SEQUENCE [LARGE SCALE GENOMIC DNA]</scope>
    <source>
        <strain evidence="4">canceri</strain>
        <strain evidence="2">Canceri</strain>
        <strain evidence="1 3">GB1</strain>
    </source>
</reference>
<dbReference type="Proteomes" id="UP000192356">
    <property type="component" value="Unassembled WGS sequence"/>
</dbReference>
<dbReference type="EMBL" id="LTAI01000017">
    <property type="protein sequence ID" value="ORE00462.1"/>
    <property type="molecule type" value="Genomic_DNA"/>
</dbReference>
<dbReference type="EMBL" id="LVKB01000019">
    <property type="protein sequence ID" value="ORD97542.1"/>
    <property type="molecule type" value="Genomic_DNA"/>
</dbReference>
<keyword evidence="3" id="KW-1185">Reference proteome</keyword>
<organism evidence="1 3">
    <name type="scientific">Hepatospora eriocheir</name>
    <dbReference type="NCBI Taxonomy" id="1081669"/>
    <lineage>
        <taxon>Eukaryota</taxon>
        <taxon>Fungi</taxon>
        <taxon>Fungi incertae sedis</taxon>
        <taxon>Microsporidia</taxon>
        <taxon>Hepatosporidae</taxon>
        <taxon>Hepatospora</taxon>
    </lineage>
</organism>
<evidence type="ECO:0000313" key="1">
    <source>
        <dbReference type="EMBL" id="ORD97542.1"/>
    </source>
</evidence>
<dbReference type="AlphaFoldDB" id="A0A1X0QCR4"/>
<dbReference type="Proteomes" id="UP000192501">
    <property type="component" value="Unassembled WGS sequence"/>
</dbReference>
<name>A0A1X0QCR4_9MICR</name>
<evidence type="ECO:0000313" key="4">
    <source>
        <dbReference type="Proteomes" id="UP000192501"/>
    </source>
</evidence>
<proteinExistence type="predicted"/>
<dbReference type="VEuPathDB" id="MicrosporidiaDB:A0H76_667"/>
<dbReference type="VEuPathDB" id="MicrosporidiaDB:HERIO_615"/>
<comment type="caution">
    <text evidence="1">The sequence shown here is derived from an EMBL/GenBank/DDBJ whole genome shotgun (WGS) entry which is preliminary data.</text>
</comment>
<accession>A0A1X0QCR4</accession>
<evidence type="ECO:0000313" key="2">
    <source>
        <dbReference type="EMBL" id="ORE00462.1"/>
    </source>
</evidence>
<protein>
    <submittedName>
        <fullName evidence="1">Uncharacterized protein</fullName>
    </submittedName>
</protein>
<sequence>MQIFKLTNRDDNNFINSVKKRFSDHKFIILNDKLILLEESILNSDFHEVDTVENEDTDFSEEVDKIPLKSSIKSNMSFIKELSDEFKAFILENPRLYINKYFK</sequence>
<gene>
    <name evidence="2" type="ORF">A0H76_667</name>
    <name evidence="1" type="ORF">HERIO_615</name>
</gene>